<evidence type="ECO:0008006" key="4">
    <source>
        <dbReference type="Google" id="ProtNLM"/>
    </source>
</evidence>
<feature type="region of interest" description="Disordered" evidence="1">
    <location>
        <begin position="289"/>
        <end position="315"/>
    </location>
</feature>
<evidence type="ECO:0000256" key="1">
    <source>
        <dbReference type="SAM" id="MobiDB-lite"/>
    </source>
</evidence>
<sequence length="581" mass="65725">MADASTADGSMSLEDINDPILQSQVRKLSVLIPEPHASIRQLMNAILICNRDMDRAAELLSGEGPKEIRSAIGLLKERWPQCSLDEIMEILILCAGDCVEAESRLRQIFMNSKNVQQLEPRLPSSVTNTTELNGTEQSFGIGTETSHTVPNIKTEPAEENTENIRTLEIGNVASNVDPTKIEVELTKEVSANSTSGESSRCSIKKLYELFASRASEGECENALQVCNGNIHEACELLQKSYGFEGASNDGDRNKKCNDCHSVFSQNGPDPHGTKSGKCGLKRRARSLSREYHPLKRHRSHNNDNEENPDDENAPEEPILLEPASEWVSKFFPSGKNAVILLGPEEELRDTIPKKTLREYSTYFSDHYKTAEAEEREDDVVRLPDIDPQLFDLAIQCLVCKKFTLEFDPNRSKSSDIGIILELVFLIDMLGLPDLSEPITAKLREIIIDDRTVLRRKHIKRAFELDEGHSIQKLFVQAVVCEYMKTRGNAANRHEIDVQDTDEEDEEIKHRDMAHRSFYFLNRFAFQKQFETIRAFKFQLLEEQDNVLRGGEKVLVRSGTSKKHAVYNTTYHDPLDNKGFLL</sequence>
<evidence type="ECO:0000313" key="3">
    <source>
        <dbReference type="Proteomes" id="UP000054321"/>
    </source>
</evidence>
<dbReference type="AlphaFoldDB" id="A0A0C3HLU0"/>
<accession>A0A0C3HLU0</accession>
<reference evidence="3" key="2">
    <citation type="submission" date="2015-01" db="EMBL/GenBank/DDBJ databases">
        <title>Evolutionary Origins and Diversification of the Mycorrhizal Mutualists.</title>
        <authorList>
            <consortium name="DOE Joint Genome Institute"/>
            <consortium name="Mycorrhizal Genomics Consortium"/>
            <person name="Kohler A."/>
            <person name="Kuo A."/>
            <person name="Nagy L.G."/>
            <person name="Floudas D."/>
            <person name="Copeland A."/>
            <person name="Barry K.W."/>
            <person name="Cichocki N."/>
            <person name="Veneault-Fourrey C."/>
            <person name="LaButti K."/>
            <person name="Lindquist E.A."/>
            <person name="Lipzen A."/>
            <person name="Lundell T."/>
            <person name="Morin E."/>
            <person name="Murat C."/>
            <person name="Riley R."/>
            <person name="Ohm R."/>
            <person name="Sun H."/>
            <person name="Tunlid A."/>
            <person name="Henrissat B."/>
            <person name="Grigoriev I.V."/>
            <person name="Hibbett D.S."/>
            <person name="Martin F."/>
        </authorList>
    </citation>
    <scope>NUCLEOTIDE SEQUENCE [LARGE SCALE GENOMIC DNA]</scope>
    <source>
        <strain evidence="3">Zn</strain>
    </source>
</reference>
<dbReference type="SUPFAM" id="SSF46934">
    <property type="entry name" value="UBA-like"/>
    <property type="match status" value="1"/>
</dbReference>
<dbReference type="InParanoid" id="A0A0C3HLU0"/>
<gene>
    <name evidence="2" type="ORF">OIDMADRAFT_178083</name>
</gene>
<organism evidence="2 3">
    <name type="scientific">Oidiodendron maius (strain Zn)</name>
    <dbReference type="NCBI Taxonomy" id="913774"/>
    <lineage>
        <taxon>Eukaryota</taxon>
        <taxon>Fungi</taxon>
        <taxon>Dikarya</taxon>
        <taxon>Ascomycota</taxon>
        <taxon>Pezizomycotina</taxon>
        <taxon>Leotiomycetes</taxon>
        <taxon>Leotiomycetes incertae sedis</taxon>
        <taxon>Myxotrichaceae</taxon>
        <taxon>Oidiodendron</taxon>
    </lineage>
</organism>
<feature type="region of interest" description="Disordered" evidence="1">
    <location>
        <begin position="120"/>
        <end position="161"/>
    </location>
</feature>
<dbReference type="OrthoDB" id="636773at2759"/>
<reference evidence="2 3" key="1">
    <citation type="submission" date="2014-04" db="EMBL/GenBank/DDBJ databases">
        <authorList>
            <consortium name="DOE Joint Genome Institute"/>
            <person name="Kuo A."/>
            <person name="Martino E."/>
            <person name="Perotto S."/>
            <person name="Kohler A."/>
            <person name="Nagy L.G."/>
            <person name="Floudas D."/>
            <person name="Copeland A."/>
            <person name="Barry K.W."/>
            <person name="Cichocki N."/>
            <person name="Veneault-Fourrey C."/>
            <person name="LaButti K."/>
            <person name="Lindquist E.A."/>
            <person name="Lipzen A."/>
            <person name="Lundell T."/>
            <person name="Morin E."/>
            <person name="Murat C."/>
            <person name="Sun H."/>
            <person name="Tunlid A."/>
            <person name="Henrissat B."/>
            <person name="Grigoriev I.V."/>
            <person name="Hibbett D.S."/>
            <person name="Martin F."/>
            <person name="Nordberg H.P."/>
            <person name="Cantor M.N."/>
            <person name="Hua S.X."/>
        </authorList>
    </citation>
    <scope>NUCLEOTIDE SEQUENCE [LARGE SCALE GENOMIC DNA]</scope>
    <source>
        <strain evidence="2 3">Zn</strain>
    </source>
</reference>
<dbReference type="EMBL" id="KN832873">
    <property type="protein sequence ID" value="KIN04015.1"/>
    <property type="molecule type" value="Genomic_DNA"/>
</dbReference>
<proteinExistence type="predicted"/>
<name>A0A0C3HLU0_OIDMZ</name>
<dbReference type="InterPro" id="IPR009060">
    <property type="entry name" value="UBA-like_sf"/>
</dbReference>
<feature type="compositionally biased region" description="Polar residues" evidence="1">
    <location>
        <begin position="124"/>
        <end position="151"/>
    </location>
</feature>
<dbReference type="Gene3D" id="3.30.710.10">
    <property type="entry name" value="Potassium Channel Kv1.1, Chain A"/>
    <property type="match status" value="1"/>
</dbReference>
<evidence type="ECO:0000313" key="2">
    <source>
        <dbReference type="EMBL" id="KIN04015.1"/>
    </source>
</evidence>
<feature type="compositionally biased region" description="Acidic residues" evidence="1">
    <location>
        <begin position="304"/>
        <end position="314"/>
    </location>
</feature>
<dbReference type="HOGENOM" id="CLU_469363_0_0_1"/>
<dbReference type="InterPro" id="IPR011333">
    <property type="entry name" value="SKP1/BTB/POZ_sf"/>
</dbReference>
<dbReference type="Proteomes" id="UP000054321">
    <property type="component" value="Unassembled WGS sequence"/>
</dbReference>
<keyword evidence="3" id="KW-1185">Reference proteome</keyword>
<protein>
    <recommendedName>
        <fullName evidence="4">BTB domain-containing protein</fullName>
    </recommendedName>
</protein>